<dbReference type="PANTHER" id="PTHR21192:SF2">
    <property type="entry name" value="NADH DEHYDROGENASE [UBIQUINONE] 1 ALPHA SUBCOMPLEX ASSEMBLY FACTOR 3"/>
    <property type="match status" value="1"/>
</dbReference>
<gene>
    <name evidence="1" type="ORF">DES32_2195</name>
</gene>
<dbReference type="PANTHER" id="PTHR21192">
    <property type="entry name" value="NUCLEAR PROTEIN E3-3"/>
    <property type="match status" value="1"/>
</dbReference>
<dbReference type="RefSeq" id="WP_115836718.1">
    <property type="nucleotide sequence ID" value="NZ_CP025086.1"/>
</dbReference>
<dbReference type="InterPro" id="IPR007523">
    <property type="entry name" value="NDUFAF3/AAMDC"/>
</dbReference>
<dbReference type="SUPFAM" id="SSF64076">
    <property type="entry name" value="MTH938-like"/>
    <property type="match status" value="1"/>
</dbReference>
<accession>A0A3D9YU85</accession>
<reference evidence="1 2" key="1">
    <citation type="submission" date="2018-08" db="EMBL/GenBank/DDBJ databases">
        <title>Genomic Encyclopedia of Type Strains, Phase IV (KMG-IV): sequencing the most valuable type-strain genomes for metagenomic binning, comparative biology and taxonomic classification.</title>
        <authorList>
            <person name="Goeker M."/>
        </authorList>
    </citation>
    <scope>NUCLEOTIDE SEQUENCE [LARGE SCALE GENOMIC DNA]</scope>
    <source>
        <strain evidence="1 2">BW863</strain>
    </source>
</reference>
<evidence type="ECO:0000313" key="1">
    <source>
        <dbReference type="EMBL" id="REF86150.1"/>
    </source>
</evidence>
<evidence type="ECO:0008006" key="3">
    <source>
        <dbReference type="Google" id="ProtNLM"/>
    </source>
</evidence>
<dbReference type="CDD" id="cd00248">
    <property type="entry name" value="Mth938-like"/>
    <property type="match status" value="1"/>
</dbReference>
<name>A0A3D9YU85_9HYPH</name>
<keyword evidence="2" id="KW-1185">Reference proteome</keyword>
<organism evidence="1 2">
    <name type="scientific">Methylovirgula ligni</name>
    <dbReference type="NCBI Taxonomy" id="569860"/>
    <lineage>
        <taxon>Bacteria</taxon>
        <taxon>Pseudomonadati</taxon>
        <taxon>Pseudomonadota</taxon>
        <taxon>Alphaproteobacteria</taxon>
        <taxon>Hyphomicrobiales</taxon>
        <taxon>Beijerinckiaceae</taxon>
        <taxon>Methylovirgula</taxon>
    </lineage>
</organism>
<dbReference type="InterPro" id="IPR036748">
    <property type="entry name" value="MTH938-like_sf"/>
</dbReference>
<proteinExistence type="predicted"/>
<protein>
    <recommendedName>
        <fullName evidence="3">Mth938-like domain-containing protein</fullName>
    </recommendedName>
</protein>
<sequence length="128" mass="13490">MSGQKYSGFLPGKHVIEGYGGYGFRFGGMSHRGSILALPSGIYAWDVTGPEELSAVALAQVFAEPRGAVEHLLIGTGEELRPLARDLREALHKAGIRAEPMASAAAARTYSVLLGENRRVAAALIAVA</sequence>
<dbReference type="Gene3D" id="3.40.1230.10">
    <property type="entry name" value="MTH938-like"/>
    <property type="match status" value="1"/>
</dbReference>
<dbReference type="AlphaFoldDB" id="A0A3D9YU85"/>
<dbReference type="OrthoDB" id="7351393at2"/>
<dbReference type="Proteomes" id="UP000256900">
    <property type="component" value="Unassembled WGS sequence"/>
</dbReference>
<evidence type="ECO:0000313" key="2">
    <source>
        <dbReference type="Proteomes" id="UP000256900"/>
    </source>
</evidence>
<dbReference type="EMBL" id="QUMO01000003">
    <property type="protein sequence ID" value="REF86150.1"/>
    <property type="molecule type" value="Genomic_DNA"/>
</dbReference>
<dbReference type="Pfam" id="PF04430">
    <property type="entry name" value="DUF498"/>
    <property type="match status" value="1"/>
</dbReference>
<comment type="caution">
    <text evidence="1">The sequence shown here is derived from an EMBL/GenBank/DDBJ whole genome shotgun (WGS) entry which is preliminary data.</text>
</comment>